<feature type="region of interest" description="Disordered" evidence="3">
    <location>
        <begin position="263"/>
        <end position="334"/>
    </location>
</feature>
<feature type="compositionally biased region" description="Polar residues" evidence="3">
    <location>
        <begin position="30"/>
        <end position="52"/>
    </location>
</feature>
<keyword evidence="1" id="KW-0479">Metal-binding</keyword>
<dbReference type="GO" id="GO:0000981">
    <property type="term" value="F:DNA-binding transcription factor activity, RNA polymerase II-specific"/>
    <property type="evidence" value="ECO:0007669"/>
    <property type="project" value="InterPro"/>
</dbReference>
<dbReference type="InterPro" id="IPR050335">
    <property type="entry name" value="ERT1_acuK_gluconeogen_tf"/>
</dbReference>
<gene>
    <name evidence="5" type="ORF">H4219_001886</name>
</gene>
<sequence>MTPAPSDAKTAARPAPATTAPAPAKRPKTSSIKTNGSGSNLKGKSQSGASTRQIKSHVPSACTNCKKAHLACDISRPCNRCISIGKQDTCHDVQHKKRGRPKLRDKQVDQDQSPVKAMMENRMFQFSLSTPSTTSSTKVSVTPAPKGSTIASTADLRKGSKSTITSFGKPAISASEIALPINLFLNQAVADPSTLVTMVPFIANPPSVAPEMSTKAMLDPASERTRQAPHQSMNSCPPPLTSICSKEMDNAYNALPNYTLSRSMVPNTAPPHHASISPPSPIPPTASRRSLPLSTTLPHTAVTPLYQPSTQPMPSFASSASTTTTTTTNPSSDSRISYLFLTPNHMCLRVDDSSSGLLGYTSLQLINRSMLSILHDADSDKFLSIANTLSASLSIINSNNNSIYQRPTHVPNIDPPSSLDINEFNSVSLNVLLAPCAGSREIREPLHIRREDGSYALLKTRSYWGGGFGAQLGNPQTYDRLYKVIQVEKFELGILASAQGIGAPLTPPIIMPSKQRTATIDLGRSRFSTTPTSEDFSAGADYSDRYDNLQIDTFSNISRAGTKRNSKSTVSALSADASPRAELIPRYMCDHHNQYTYSNTRGMKRPLDVVSSPNLPPVSHLLHASSSVISSNKNGVDKVHEGANDPRQPLLFSSPSNVQGL</sequence>
<dbReference type="OrthoDB" id="1555531at2759"/>
<feature type="domain" description="Zn(2)-C6 fungal-type" evidence="4">
    <location>
        <begin position="61"/>
        <end position="90"/>
    </location>
</feature>
<comment type="caution">
    <text evidence="5">The sequence shown here is derived from an EMBL/GenBank/DDBJ whole genome shotgun (WGS) entry which is preliminary data.</text>
</comment>
<keyword evidence="2" id="KW-0539">Nucleus</keyword>
<dbReference type="Gene3D" id="4.10.240.10">
    <property type="entry name" value="Zn(2)-C6 fungal-type DNA-binding domain"/>
    <property type="match status" value="1"/>
</dbReference>
<dbReference type="SUPFAM" id="SSF57701">
    <property type="entry name" value="Zn2/Cys6 DNA-binding domain"/>
    <property type="match status" value="1"/>
</dbReference>
<feature type="region of interest" description="Disordered" evidence="3">
    <location>
        <begin position="128"/>
        <end position="151"/>
    </location>
</feature>
<feature type="compositionally biased region" description="Low complexity" evidence="3">
    <location>
        <begin position="315"/>
        <end position="334"/>
    </location>
</feature>
<feature type="region of interest" description="Disordered" evidence="3">
    <location>
        <begin position="1"/>
        <end position="52"/>
    </location>
</feature>
<dbReference type="InterPro" id="IPR036864">
    <property type="entry name" value="Zn2-C6_fun-type_DNA-bd_sf"/>
</dbReference>
<evidence type="ECO:0000256" key="1">
    <source>
        <dbReference type="ARBA" id="ARBA00022723"/>
    </source>
</evidence>
<dbReference type="GO" id="GO:0008270">
    <property type="term" value="F:zinc ion binding"/>
    <property type="evidence" value="ECO:0007669"/>
    <property type="project" value="InterPro"/>
</dbReference>
<dbReference type="CDD" id="cd00067">
    <property type="entry name" value="GAL4"/>
    <property type="match status" value="1"/>
</dbReference>
<dbReference type="AlphaFoldDB" id="A0A9W8A8A5"/>
<protein>
    <recommendedName>
        <fullName evidence="4">Zn(2)-C6 fungal-type domain-containing protein</fullName>
    </recommendedName>
</protein>
<evidence type="ECO:0000313" key="5">
    <source>
        <dbReference type="EMBL" id="KAJ1919532.1"/>
    </source>
</evidence>
<dbReference type="PANTHER" id="PTHR47659:SF4">
    <property type="entry name" value="ZN(II)2CYS6 TRANSCRIPTION FACTOR (EUROFUNG)"/>
    <property type="match status" value="1"/>
</dbReference>
<dbReference type="EMBL" id="JANBPU010000025">
    <property type="protein sequence ID" value="KAJ1919532.1"/>
    <property type="molecule type" value="Genomic_DNA"/>
</dbReference>
<dbReference type="PROSITE" id="PS50048">
    <property type="entry name" value="ZN2_CY6_FUNGAL_2"/>
    <property type="match status" value="1"/>
</dbReference>
<organism evidence="5 6">
    <name type="scientific">Mycoemilia scoparia</name>
    <dbReference type="NCBI Taxonomy" id="417184"/>
    <lineage>
        <taxon>Eukaryota</taxon>
        <taxon>Fungi</taxon>
        <taxon>Fungi incertae sedis</taxon>
        <taxon>Zoopagomycota</taxon>
        <taxon>Kickxellomycotina</taxon>
        <taxon>Kickxellomycetes</taxon>
        <taxon>Kickxellales</taxon>
        <taxon>Kickxellaceae</taxon>
        <taxon>Mycoemilia</taxon>
    </lineage>
</organism>
<accession>A0A9W8A8A5</accession>
<feature type="compositionally biased region" description="Low complexity" evidence="3">
    <location>
        <begin position="8"/>
        <end position="23"/>
    </location>
</feature>
<feature type="compositionally biased region" description="Basic and acidic residues" evidence="3">
    <location>
        <begin position="635"/>
        <end position="644"/>
    </location>
</feature>
<dbReference type="PANTHER" id="PTHR47659">
    <property type="entry name" value="ZN(II)2CYS6 TRANSCRIPTION FACTOR (EUROFUNG)-RELATED"/>
    <property type="match status" value="1"/>
</dbReference>
<feature type="region of interest" description="Disordered" evidence="3">
    <location>
        <begin position="632"/>
        <end position="661"/>
    </location>
</feature>
<dbReference type="InterPro" id="IPR001138">
    <property type="entry name" value="Zn2Cys6_DnaBD"/>
</dbReference>
<reference evidence="5" key="1">
    <citation type="submission" date="2022-07" db="EMBL/GenBank/DDBJ databases">
        <title>Phylogenomic reconstructions and comparative analyses of Kickxellomycotina fungi.</title>
        <authorList>
            <person name="Reynolds N.K."/>
            <person name="Stajich J.E."/>
            <person name="Barry K."/>
            <person name="Grigoriev I.V."/>
            <person name="Crous P."/>
            <person name="Smith M.E."/>
        </authorList>
    </citation>
    <scope>NUCLEOTIDE SEQUENCE</scope>
    <source>
        <strain evidence="5">NBRC 100468</strain>
    </source>
</reference>
<feature type="compositionally biased region" description="Polar residues" evidence="3">
    <location>
        <begin position="651"/>
        <end position="661"/>
    </location>
</feature>
<evidence type="ECO:0000256" key="3">
    <source>
        <dbReference type="SAM" id="MobiDB-lite"/>
    </source>
</evidence>
<evidence type="ECO:0000259" key="4">
    <source>
        <dbReference type="PROSITE" id="PS50048"/>
    </source>
</evidence>
<dbReference type="Proteomes" id="UP001150538">
    <property type="component" value="Unassembled WGS sequence"/>
</dbReference>
<proteinExistence type="predicted"/>
<feature type="region of interest" description="Disordered" evidence="3">
    <location>
        <begin position="93"/>
        <end position="112"/>
    </location>
</feature>
<dbReference type="PROSITE" id="PS00463">
    <property type="entry name" value="ZN2_CY6_FUNGAL_1"/>
    <property type="match status" value="1"/>
</dbReference>
<name>A0A9W8A8A5_9FUNG</name>
<evidence type="ECO:0000256" key="2">
    <source>
        <dbReference type="ARBA" id="ARBA00023242"/>
    </source>
</evidence>
<evidence type="ECO:0000313" key="6">
    <source>
        <dbReference type="Proteomes" id="UP001150538"/>
    </source>
</evidence>
<keyword evidence="6" id="KW-1185">Reference proteome</keyword>
<feature type="compositionally biased region" description="Low complexity" evidence="3">
    <location>
        <begin position="129"/>
        <end position="143"/>
    </location>
</feature>